<dbReference type="InterPro" id="IPR013382">
    <property type="entry name" value="CRISPR-assoc_prot_Cse2"/>
</dbReference>
<dbReference type="Proteomes" id="UP000003242">
    <property type="component" value="Unassembled WGS sequence"/>
</dbReference>
<evidence type="ECO:0000313" key="2">
    <source>
        <dbReference type="Proteomes" id="UP000003242"/>
    </source>
</evidence>
<proteinExistence type="predicted"/>
<comment type="caution">
    <text evidence="1">The sequence shown here is derived from an EMBL/GenBank/DDBJ whole genome shotgun (WGS) entry which is preliminary data.</text>
</comment>
<gene>
    <name evidence="1" type="primary">casB</name>
    <name evidence="1" type="ORF">HMPREF0889_0196</name>
</gene>
<dbReference type="EMBL" id="ADGP01000020">
    <property type="protein sequence ID" value="EFD93804.1"/>
    <property type="molecule type" value="Genomic_DNA"/>
</dbReference>
<dbReference type="AlphaFoldDB" id="D3LV77"/>
<organism evidence="1 2">
    <name type="scientific">Megasphaera lornae</name>
    <dbReference type="NCBI Taxonomy" id="1000568"/>
    <lineage>
        <taxon>Bacteria</taxon>
        <taxon>Bacillati</taxon>
        <taxon>Bacillota</taxon>
        <taxon>Negativicutes</taxon>
        <taxon>Veillonellales</taxon>
        <taxon>Veillonellaceae</taxon>
        <taxon>Megasphaera</taxon>
    </lineage>
</organism>
<protein>
    <submittedName>
        <fullName evidence="1">CRISPR system CASCADE complex protein CasB</fullName>
    </submittedName>
</protein>
<sequence>MADTKSKPTVFSVVKEIVTILENTIETSAGKAALAKLRHSTGQPLSRMVDVLPMIFEKMPEEFLGFRGEVTKEERAILITIQLYAWHQQGAHDRVNTNEKYKNMGAALRSMRRGEATVVVDRRFNALITSQDFEELIYHLRQMIRLLKSRTKEKINYPQLSEDLYWFLRGQKEKLRISWAQEYYKQKGDDTDENE</sequence>
<dbReference type="InterPro" id="IPR038287">
    <property type="entry name" value="Cse2_sf"/>
</dbReference>
<dbReference type="NCBIfam" id="TIGR02548">
    <property type="entry name" value="casB_cse2"/>
    <property type="match status" value="1"/>
</dbReference>
<dbReference type="RefSeq" id="WP_009369773.1">
    <property type="nucleotide sequence ID" value="NZ_ADGP01000020.1"/>
</dbReference>
<dbReference type="Gene3D" id="1.10.520.40">
    <property type="entry name" value="CRISPR-associated protein Cse2"/>
    <property type="match status" value="1"/>
</dbReference>
<dbReference type="STRING" id="699218.HMPREF0889_0196"/>
<accession>D3LV77</accession>
<dbReference type="CDD" id="cd09731">
    <property type="entry name" value="Cse2_I-E"/>
    <property type="match status" value="1"/>
</dbReference>
<evidence type="ECO:0000313" key="1">
    <source>
        <dbReference type="EMBL" id="EFD93804.1"/>
    </source>
</evidence>
<name>D3LV77_9FIRM</name>
<dbReference type="Pfam" id="PF09485">
    <property type="entry name" value="CRISPR_Cse2"/>
    <property type="match status" value="1"/>
</dbReference>
<dbReference type="eggNOG" id="ENOG5032UPV">
    <property type="taxonomic scope" value="Bacteria"/>
</dbReference>
<reference evidence="2" key="1">
    <citation type="submission" date="2009-12" db="EMBL/GenBank/DDBJ databases">
        <title>Sequence of Clostridiales genomosp. BVAB3 str. UPII9-5.</title>
        <authorList>
            <person name="Madupu R."/>
            <person name="Durkin A.S."/>
            <person name="Torralba M."/>
            <person name="Methe B."/>
            <person name="Sutton G.G."/>
            <person name="Strausberg R.L."/>
            <person name="Nelson K.E."/>
        </authorList>
    </citation>
    <scope>NUCLEOTIDE SEQUENCE [LARGE SCALE GENOMIC DNA]</scope>
    <source>
        <strain evidence="2">28L</strain>
    </source>
</reference>